<sequence>MGFREFELTDGVCNWLYHNDINEVHWPPAHIPRSCTIQILSVKRAGEPPKFRITISDGANIIQAVLRDSLNNLVDSGRIRKGAVVSFSCVSSDFLRGKRLVIIHTIDSVLTSEVEKIGDPTFLPPPSSVASGIARDAAMAGSNIPAELNPARTQPSYQPQAGPSRITQPEPRTRAQVPATGSQASTSRELITVPIASLNSYSANWTIKAKIVSKSDIITSKNSNNLFFVELVDDRRDGRSQSQTTIKAMVVNRVDELHGSMREGQIYYVSGAKLEKVDERYRRPNGHDFNLVFNRGTKLELCADAPPPAPLTYNFVPINSVPQLPTGSTCDILGVLYKCDPVKEQESAKGKFKLRYLTIVDKSRASVRVTLFRGAAEKFEADEEEIIAFKGLEVQDFRGVCLQLSSSSSMTIHPDLTEASDLRGWYDSLGSSQSFHPCSSASASGLRSAGNSPQKQNQRQNPNGVNNTDGDSIGGLSPARPLTIRQVLDEEYLSMPESQSQSAGRYGGGKKGPKFSLQATVVWIDPSRVTYPGCPTCLKKVERKDGSWVCPRRHTSAEPSYRYLMYLKIADPSGEIELQTFDQTGKALLGTSANELEHLRHTPGLLPQFQAILRATCSREFTFECHIDQYDGRTKYVIDQAMPLDYANEADQLLTLLRSRWATSK</sequence>
<proteinExistence type="inferred from homology"/>
<feature type="domain" description="Replication protein A OB" evidence="13">
    <location>
        <begin position="318"/>
        <end position="412"/>
    </location>
</feature>
<dbReference type="PANTHER" id="PTHR47165:SF4">
    <property type="entry name" value="OS03G0429900 PROTEIN"/>
    <property type="match status" value="1"/>
</dbReference>
<name>A0A8H7DKE1_PLEOS</name>
<feature type="region of interest" description="Disordered" evidence="10">
    <location>
        <begin position="146"/>
        <end position="184"/>
    </location>
</feature>
<dbReference type="EMBL" id="JACETU010000011">
    <property type="protein sequence ID" value="KAF7416096.1"/>
    <property type="molecule type" value="Genomic_DNA"/>
</dbReference>
<dbReference type="RefSeq" id="XP_036625643.1">
    <property type="nucleotide sequence ID" value="XM_036771997.1"/>
</dbReference>
<dbReference type="Pfam" id="PF16900">
    <property type="entry name" value="REPA_OB_2"/>
    <property type="match status" value="1"/>
</dbReference>
<dbReference type="CDD" id="cd04474">
    <property type="entry name" value="RPA1_DBD_A"/>
    <property type="match status" value="1"/>
</dbReference>
<evidence type="ECO:0000256" key="10">
    <source>
        <dbReference type="SAM" id="MobiDB-lite"/>
    </source>
</evidence>
<evidence type="ECO:0000256" key="8">
    <source>
        <dbReference type="ARBA" id="ARBA00023125"/>
    </source>
</evidence>
<evidence type="ECO:0000256" key="4">
    <source>
        <dbReference type="ARBA" id="ARBA00022705"/>
    </source>
</evidence>
<dbReference type="Pfam" id="PF08646">
    <property type="entry name" value="Rep_fac-A_C"/>
    <property type="match status" value="1"/>
</dbReference>
<evidence type="ECO:0000256" key="7">
    <source>
        <dbReference type="ARBA" id="ARBA00022833"/>
    </source>
</evidence>
<keyword evidence="5" id="KW-0479">Metal-binding</keyword>
<evidence type="ECO:0000256" key="2">
    <source>
        <dbReference type="ARBA" id="ARBA00005690"/>
    </source>
</evidence>
<dbReference type="GeneID" id="59372197"/>
<accession>A0A8H7DKE1</accession>
<evidence type="ECO:0000256" key="9">
    <source>
        <dbReference type="ARBA" id="ARBA00023242"/>
    </source>
</evidence>
<dbReference type="GO" id="GO:0006260">
    <property type="term" value="P:DNA replication"/>
    <property type="evidence" value="ECO:0007669"/>
    <property type="project" value="UniProtKB-KW"/>
</dbReference>
<dbReference type="InterPro" id="IPR012340">
    <property type="entry name" value="NA-bd_OB-fold"/>
</dbReference>
<feature type="domain" description="Replication factor-A protein 1 N-terminal" evidence="11">
    <location>
        <begin position="36"/>
        <end position="109"/>
    </location>
</feature>
<evidence type="ECO:0000259" key="12">
    <source>
        <dbReference type="Pfam" id="PF08646"/>
    </source>
</evidence>
<keyword evidence="6" id="KW-0863">Zinc-finger</keyword>
<keyword evidence="8" id="KW-0238">DNA-binding</keyword>
<feature type="compositionally biased region" description="Polar residues" evidence="10">
    <location>
        <begin position="453"/>
        <end position="470"/>
    </location>
</feature>
<dbReference type="Gene3D" id="2.40.50.140">
    <property type="entry name" value="Nucleic acid-binding proteins"/>
    <property type="match status" value="4"/>
</dbReference>
<dbReference type="OrthoDB" id="2672277at2759"/>
<dbReference type="FunFam" id="2.40.50.140:FF:000064">
    <property type="entry name" value="Replication protein A subunit"/>
    <property type="match status" value="1"/>
</dbReference>
<dbReference type="CDD" id="cd04476">
    <property type="entry name" value="RPA1_DBD_C"/>
    <property type="match status" value="1"/>
</dbReference>
<protein>
    <recommendedName>
        <fullName evidence="3">Replication factor A protein 1</fullName>
    </recommendedName>
</protein>
<keyword evidence="9" id="KW-0539">Nucleus</keyword>
<comment type="subcellular location">
    <subcellularLocation>
        <location evidence="1">Nucleus</location>
    </subcellularLocation>
</comment>
<keyword evidence="4" id="KW-0235">DNA replication</keyword>
<evidence type="ECO:0000259" key="13">
    <source>
        <dbReference type="Pfam" id="PF16900"/>
    </source>
</evidence>
<comment type="similarity">
    <text evidence="2">Belongs to the replication factor A protein 1 family.</text>
</comment>
<dbReference type="InterPro" id="IPR031657">
    <property type="entry name" value="REPA_OB_2"/>
</dbReference>
<dbReference type="PANTHER" id="PTHR47165">
    <property type="entry name" value="OS03G0429900 PROTEIN"/>
    <property type="match status" value="1"/>
</dbReference>
<dbReference type="SUPFAM" id="SSF50249">
    <property type="entry name" value="Nucleic acid-binding proteins"/>
    <property type="match status" value="4"/>
</dbReference>
<dbReference type="FunFam" id="2.40.50.140:FF:000041">
    <property type="entry name" value="Replication protein A subunit"/>
    <property type="match status" value="1"/>
</dbReference>
<dbReference type="InterPro" id="IPR047192">
    <property type="entry name" value="Euk_RPA1_DBD_C"/>
</dbReference>
<evidence type="ECO:0000256" key="6">
    <source>
        <dbReference type="ARBA" id="ARBA00022771"/>
    </source>
</evidence>
<evidence type="ECO:0000313" key="15">
    <source>
        <dbReference type="Proteomes" id="UP000623687"/>
    </source>
</evidence>
<feature type="compositionally biased region" description="Low complexity" evidence="10">
    <location>
        <begin position="439"/>
        <end position="452"/>
    </location>
</feature>
<keyword evidence="7" id="KW-0862">Zinc</keyword>
<dbReference type="CDD" id="cd04475">
    <property type="entry name" value="RPA1_DBD_B"/>
    <property type="match status" value="1"/>
</dbReference>
<dbReference type="Proteomes" id="UP000623687">
    <property type="component" value="Unassembled WGS sequence"/>
</dbReference>
<feature type="region of interest" description="Disordered" evidence="10">
    <location>
        <begin position="437"/>
        <end position="479"/>
    </location>
</feature>
<keyword evidence="15" id="KW-1185">Reference proteome</keyword>
<dbReference type="VEuPathDB" id="FungiDB:PC9H_002356"/>
<evidence type="ECO:0000259" key="11">
    <source>
        <dbReference type="Pfam" id="PF04057"/>
    </source>
</evidence>
<reference evidence="14" key="1">
    <citation type="submission" date="2019-07" db="EMBL/GenBank/DDBJ databases">
        <authorList>
            <person name="Palmer J.M."/>
        </authorList>
    </citation>
    <scope>NUCLEOTIDE SEQUENCE</scope>
    <source>
        <strain evidence="14">PC9</strain>
    </source>
</reference>
<dbReference type="GO" id="GO:0005662">
    <property type="term" value="C:DNA replication factor A complex"/>
    <property type="evidence" value="ECO:0007669"/>
    <property type="project" value="UniProtKB-ARBA"/>
</dbReference>
<dbReference type="Pfam" id="PF04057">
    <property type="entry name" value="Rep-A_N"/>
    <property type="match status" value="1"/>
</dbReference>
<dbReference type="GO" id="GO:0003677">
    <property type="term" value="F:DNA binding"/>
    <property type="evidence" value="ECO:0007669"/>
    <property type="project" value="UniProtKB-KW"/>
</dbReference>
<feature type="compositionally biased region" description="Polar residues" evidence="10">
    <location>
        <begin position="151"/>
        <end position="167"/>
    </location>
</feature>
<evidence type="ECO:0000256" key="3">
    <source>
        <dbReference type="ARBA" id="ARBA00017351"/>
    </source>
</evidence>
<evidence type="ECO:0000313" key="14">
    <source>
        <dbReference type="EMBL" id="KAF7416096.1"/>
    </source>
</evidence>
<dbReference type="GO" id="GO:0008270">
    <property type="term" value="F:zinc ion binding"/>
    <property type="evidence" value="ECO:0007669"/>
    <property type="project" value="UniProtKB-KW"/>
</dbReference>
<gene>
    <name evidence="14" type="primary">RFA1_2</name>
    <name evidence="14" type="ORF">PC9H_002356</name>
</gene>
<dbReference type="GO" id="GO:0007004">
    <property type="term" value="P:telomere maintenance via telomerase"/>
    <property type="evidence" value="ECO:0007669"/>
    <property type="project" value="UniProtKB-ARBA"/>
</dbReference>
<feature type="domain" description="Replication factor A C-terminal" evidence="12">
    <location>
        <begin position="515"/>
        <end position="653"/>
    </location>
</feature>
<dbReference type="GO" id="GO:0000781">
    <property type="term" value="C:chromosome, telomeric region"/>
    <property type="evidence" value="ECO:0007669"/>
    <property type="project" value="UniProtKB-ARBA"/>
</dbReference>
<dbReference type="InterPro" id="IPR007199">
    <property type="entry name" value="Rep_factor-A_N"/>
</dbReference>
<dbReference type="AlphaFoldDB" id="A0A8H7DKE1"/>
<evidence type="ECO:0000256" key="5">
    <source>
        <dbReference type="ARBA" id="ARBA00022723"/>
    </source>
</evidence>
<organism evidence="14 15">
    <name type="scientific">Pleurotus ostreatus</name>
    <name type="common">Oyster mushroom</name>
    <name type="synonym">White-rot fungus</name>
    <dbReference type="NCBI Taxonomy" id="5322"/>
    <lineage>
        <taxon>Eukaryota</taxon>
        <taxon>Fungi</taxon>
        <taxon>Dikarya</taxon>
        <taxon>Basidiomycota</taxon>
        <taxon>Agaricomycotina</taxon>
        <taxon>Agaricomycetes</taxon>
        <taxon>Agaricomycetidae</taxon>
        <taxon>Agaricales</taxon>
        <taxon>Pleurotineae</taxon>
        <taxon>Pleurotaceae</taxon>
        <taxon>Pleurotus</taxon>
    </lineage>
</organism>
<evidence type="ECO:0000256" key="1">
    <source>
        <dbReference type="ARBA" id="ARBA00004123"/>
    </source>
</evidence>
<dbReference type="InterPro" id="IPR013955">
    <property type="entry name" value="Rep_factor-A_C"/>
</dbReference>
<comment type="caution">
    <text evidence="14">The sequence shown here is derived from an EMBL/GenBank/DDBJ whole genome shotgun (WGS) entry which is preliminary data.</text>
</comment>